<dbReference type="Proteomes" id="UP001596266">
    <property type="component" value="Unassembled WGS sequence"/>
</dbReference>
<gene>
    <name evidence="1" type="ORF">ACFP57_07545</name>
</gene>
<evidence type="ECO:0000313" key="1">
    <source>
        <dbReference type="EMBL" id="MFC6396838.1"/>
    </source>
</evidence>
<name>A0ABW1X1A6_9ACTN</name>
<reference evidence="2" key="1">
    <citation type="journal article" date="2019" name="Int. J. Syst. Evol. Microbiol.">
        <title>The Global Catalogue of Microorganisms (GCM) 10K type strain sequencing project: providing services to taxonomists for standard genome sequencing and annotation.</title>
        <authorList>
            <consortium name="The Broad Institute Genomics Platform"/>
            <consortium name="The Broad Institute Genome Sequencing Center for Infectious Disease"/>
            <person name="Wu L."/>
            <person name="Ma J."/>
        </authorList>
    </citation>
    <scope>NUCLEOTIDE SEQUENCE [LARGE SCALE GENOMIC DNA]</scope>
    <source>
        <strain evidence="2">CGMCC 1.15277</strain>
    </source>
</reference>
<sequence length="413" mass="45644">MAININLDARTDVDPAAQPIPRSFVGYDPQVSDEISWNANRGVFVLEEQAQNESLATFTHEGLVKLVAELEGIEHLETPEGPRQALLGRILPPGDPVRDALVNRAVDSTAQVSSFDTSDLESMPAAERYSPRSRRTFLLNLYPDKWVWAPEDEADIVARTAAGGSWREPWMTGGRRQGIESGDRVFLVQAGPGNRGIRGAGIVHTPVYQAEHWDDPSKVGNYVDITWDVLLPEERMIDLSVVQQRVPGYGWTPQKGGVELHQPMAEQLEELWAEHLGDGRPTMVRPEPGWSSEDARRRTLGAEAAQRALEQLVADGWEVVAAHADLPFDAMLTRDGENRFLLAKAIETAGRPVHLSAEEVEHLLAHPDECDLALLCDVEFEGGSAVLGTGQLIIEPARISADDIRPTLYVWER</sequence>
<dbReference type="EMBL" id="JBHSUA010000015">
    <property type="protein sequence ID" value="MFC6396838.1"/>
    <property type="molecule type" value="Genomic_DNA"/>
</dbReference>
<dbReference type="RefSeq" id="WP_343884160.1">
    <property type="nucleotide sequence ID" value="NZ_BAAAKI010000001.1"/>
</dbReference>
<keyword evidence="2" id="KW-1185">Reference proteome</keyword>
<comment type="caution">
    <text evidence="1">The sequence shown here is derived from an EMBL/GenBank/DDBJ whole genome shotgun (WGS) entry which is preliminary data.</text>
</comment>
<evidence type="ECO:0000313" key="2">
    <source>
        <dbReference type="Proteomes" id="UP001596266"/>
    </source>
</evidence>
<accession>A0ABW1X1A6</accession>
<proteinExistence type="predicted"/>
<protein>
    <submittedName>
        <fullName evidence="1">Uncharacterized protein</fullName>
    </submittedName>
</protein>
<organism evidence="1 2">
    <name type="scientific">Luteococcus sanguinis</name>
    <dbReference type="NCBI Taxonomy" id="174038"/>
    <lineage>
        <taxon>Bacteria</taxon>
        <taxon>Bacillati</taxon>
        <taxon>Actinomycetota</taxon>
        <taxon>Actinomycetes</taxon>
        <taxon>Propionibacteriales</taxon>
        <taxon>Propionibacteriaceae</taxon>
        <taxon>Luteococcus</taxon>
    </lineage>
</organism>